<comment type="similarity">
    <text evidence="1 5">Belongs to the Fmt family.</text>
</comment>
<evidence type="ECO:0000256" key="1">
    <source>
        <dbReference type="ARBA" id="ARBA00010699"/>
    </source>
</evidence>
<dbReference type="InterPro" id="IPR036477">
    <property type="entry name" value="Formyl_transf_N_sf"/>
</dbReference>
<feature type="binding site" evidence="5">
    <location>
        <begin position="111"/>
        <end position="114"/>
    </location>
    <ligand>
        <name>(6S)-5,6,7,8-tetrahydrofolate</name>
        <dbReference type="ChEBI" id="CHEBI:57453"/>
    </ligand>
</feature>
<dbReference type="GO" id="GO:0005829">
    <property type="term" value="C:cytosol"/>
    <property type="evidence" value="ECO:0007669"/>
    <property type="project" value="TreeGrafter"/>
</dbReference>
<dbReference type="EMBL" id="QOHL01000005">
    <property type="protein sequence ID" value="RZB12897.1"/>
    <property type="molecule type" value="Genomic_DNA"/>
</dbReference>
<keyword evidence="9" id="KW-1185">Reference proteome</keyword>
<dbReference type="SUPFAM" id="SSF50486">
    <property type="entry name" value="FMT C-terminal domain-like"/>
    <property type="match status" value="1"/>
</dbReference>
<dbReference type="STRING" id="1242993.ehr_00163"/>
<dbReference type="RefSeq" id="WP_045170754.1">
    <property type="nucleotide sequence ID" value="NZ_QOHL01000005.1"/>
</dbReference>
<evidence type="ECO:0000259" key="6">
    <source>
        <dbReference type="Pfam" id="PF00551"/>
    </source>
</evidence>
<dbReference type="Proteomes" id="UP000293377">
    <property type="component" value="Unassembled WGS sequence"/>
</dbReference>
<dbReference type="GO" id="GO:0004479">
    <property type="term" value="F:methionyl-tRNA formyltransferase activity"/>
    <property type="evidence" value="ECO:0007669"/>
    <property type="project" value="UniProtKB-UniRule"/>
</dbReference>
<feature type="domain" description="Formyl transferase C-terminal" evidence="7">
    <location>
        <begin position="206"/>
        <end position="295"/>
    </location>
</feature>
<protein>
    <recommendedName>
        <fullName evidence="2 5">Methionyl-tRNA formyltransferase</fullName>
        <ecNumber evidence="2 5">2.1.2.9</ecNumber>
    </recommendedName>
</protein>
<keyword evidence="4 5" id="KW-0648">Protein biosynthesis</keyword>
<dbReference type="CDD" id="cd08646">
    <property type="entry name" value="FMT_core_Met-tRNA-FMT_N"/>
    <property type="match status" value="1"/>
</dbReference>
<dbReference type="InterPro" id="IPR011034">
    <property type="entry name" value="Formyl_transferase-like_C_sf"/>
</dbReference>
<evidence type="ECO:0000256" key="4">
    <source>
        <dbReference type="ARBA" id="ARBA00022917"/>
    </source>
</evidence>
<comment type="function">
    <text evidence="5">Attaches a formyl group to the free amino group of methionyl-tRNA(fMet). The formyl group appears to play a dual role in the initiator identity of N-formylmethionyl-tRNA by promoting its recognition by IF2 and preventing the misappropriation of this tRNA by the elongation apparatus.</text>
</comment>
<dbReference type="InterPro" id="IPR044135">
    <property type="entry name" value="Met-tRNA-FMT_C"/>
</dbReference>
<gene>
    <name evidence="5" type="primary">fmt</name>
    <name evidence="8" type="ORF">DRF75_01730</name>
</gene>
<name>A0A4Q6IA29_9RICK</name>
<dbReference type="Gene3D" id="3.40.50.12230">
    <property type="match status" value="1"/>
</dbReference>
<evidence type="ECO:0000259" key="7">
    <source>
        <dbReference type="Pfam" id="PF02911"/>
    </source>
</evidence>
<dbReference type="Pfam" id="PF02911">
    <property type="entry name" value="Formyl_trans_C"/>
    <property type="match status" value="1"/>
</dbReference>
<dbReference type="InterPro" id="IPR041711">
    <property type="entry name" value="Met-tRNA-FMT_N"/>
</dbReference>
<evidence type="ECO:0000256" key="3">
    <source>
        <dbReference type="ARBA" id="ARBA00022679"/>
    </source>
</evidence>
<evidence type="ECO:0000256" key="2">
    <source>
        <dbReference type="ARBA" id="ARBA00012261"/>
    </source>
</evidence>
<evidence type="ECO:0000313" key="9">
    <source>
        <dbReference type="Proteomes" id="UP000293377"/>
    </source>
</evidence>
<dbReference type="SUPFAM" id="SSF53328">
    <property type="entry name" value="Formyltransferase"/>
    <property type="match status" value="1"/>
</dbReference>
<dbReference type="AlphaFoldDB" id="A0A4Q6IA29"/>
<dbReference type="OrthoDB" id="9802815at2"/>
<sequence length="303" mass="33501">MKIIFMGSPEFSVSALSCLLEDGCHKVVAVYTKIPKPAGRRGRILTKTPVHIIAEQNNIEVNTPKSLKHDGEQEKILSLNPDVIVVVAYGLIIPQGVLSIPKYGCINIHPSLLPKWRGAAPIHYAILSGDDKTGVTIIQMNEQLDEGDILLQRDIPIDEQDNIDTLSKKLAHLGSSMLIEVLNNIDNLVPVKQSSDDATYTNKIIDFRIDFNETADVICRKVRALYPRAFLLFNGKRLRILKASYYSDSNVQGLNPGVVVNSRMNIKCKNSVLVPLVVQMEGKNPCDIDDFILGYNVLNGSVA</sequence>
<dbReference type="EC" id="2.1.2.9" evidence="2 5"/>
<dbReference type="NCBIfam" id="TIGR00460">
    <property type="entry name" value="fmt"/>
    <property type="match status" value="1"/>
</dbReference>
<evidence type="ECO:0000313" key="8">
    <source>
        <dbReference type="EMBL" id="RZB12897.1"/>
    </source>
</evidence>
<dbReference type="PROSITE" id="PS00373">
    <property type="entry name" value="GART"/>
    <property type="match status" value="1"/>
</dbReference>
<dbReference type="InterPro" id="IPR005794">
    <property type="entry name" value="Fmt"/>
</dbReference>
<feature type="domain" description="Formyl transferase N-terminal" evidence="6">
    <location>
        <begin position="1"/>
        <end position="182"/>
    </location>
</feature>
<dbReference type="CDD" id="cd08704">
    <property type="entry name" value="Met_tRNA_FMT_C"/>
    <property type="match status" value="1"/>
</dbReference>
<proteinExistence type="inferred from homology"/>
<organism evidence="8 9">
    <name type="scientific">Ehrlichia minasensis</name>
    <dbReference type="NCBI Taxonomy" id="1242993"/>
    <lineage>
        <taxon>Bacteria</taxon>
        <taxon>Pseudomonadati</taxon>
        <taxon>Pseudomonadota</taxon>
        <taxon>Alphaproteobacteria</taxon>
        <taxon>Rickettsiales</taxon>
        <taxon>Anaplasmataceae</taxon>
        <taxon>Ehrlichia</taxon>
    </lineage>
</organism>
<dbReference type="Pfam" id="PF00551">
    <property type="entry name" value="Formyl_trans_N"/>
    <property type="match status" value="1"/>
</dbReference>
<reference evidence="8 9" key="1">
    <citation type="submission" date="2018-06" db="EMBL/GenBank/DDBJ databases">
        <title>Complete Genome Sequence of Ehrlichia minasensis Isolated From Cattle.</title>
        <authorList>
            <person name="Aguiar D.M."/>
            <person name="Araujo J.P.A.Jr."/>
            <person name="Nakazato L."/>
            <person name="Bard E."/>
            <person name="Cabezas-Cruz A."/>
        </authorList>
    </citation>
    <scope>NUCLEOTIDE SEQUENCE [LARGE SCALE GENOMIC DNA]</scope>
    <source>
        <strain evidence="8 9">B11</strain>
    </source>
</reference>
<dbReference type="PANTHER" id="PTHR11138:SF5">
    <property type="entry name" value="METHIONYL-TRNA FORMYLTRANSFERASE, MITOCHONDRIAL"/>
    <property type="match status" value="1"/>
</dbReference>
<dbReference type="HAMAP" id="MF_00182">
    <property type="entry name" value="Formyl_trans"/>
    <property type="match status" value="1"/>
</dbReference>
<evidence type="ECO:0000256" key="5">
    <source>
        <dbReference type="HAMAP-Rule" id="MF_00182"/>
    </source>
</evidence>
<dbReference type="InterPro" id="IPR001555">
    <property type="entry name" value="GART_AS"/>
</dbReference>
<dbReference type="PANTHER" id="PTHR11138">
    <property type="entry name" value="METHIONYL-TRNA FORMYLTRANSFERASE"/>
    <property type="match status" value="1"/>
</dbReference>
<dbReference type="InterPro" id="IPR005793">
    <property type="entry name" value="Formyl_trans_C"/>
</dbReference>
<comment type="caution">
    <text evidence="8">The sequence shown here is derived from an EMBL/GenBank/DDBJ whole genome shotgun (WGS) entry which is preliminary data.</text>
</comment>
<dbReference type="InterPro" id="IPR002376">
    <property type="entry name" value="Formyl_transf_N"/>
</dbReference>
<accession>A0A4Q6IA29</accession>
<keyword evidence="3 5" id="KW-0808">Transferase</keyword>
<comment type="catalytic activity">
    <reaction evidence="5">
        <text>L-methionyl-tRNA(fMet) + (6R)-10-formyltetrahydrofolate = N-formyl-L-methionyl-tRNA(fMet) + (6S)-5,6,7,8-tetrahydrofolate + H(+)</text>
        <dbReference type="Rhea" id="RHEA:24380"/>
        <dbReference type="Rhea" id="RHEA-COMP:9952"/>
        <dbReference type="Rhea" id="RHEA-COMP:9953"/>
        <dbReference type="ChEBI" id="CHEBI:15378"/>
        <dbReference type="ChEBI" id="CHEBI:57453"/>
        <dbReference type="ChEBI" id="CHEBI:78530"/>
        <dbReference type="ChEBI" id="CHEBI:78844"/>
        <dbReference type="ChEBI" id="CHEBI:195366"/>
        <dbReference type="EC" id="2.1.2.9"/>
    </reaction>
</comment>